<name>A0A0L6JRJ9_9FIRM</name>
<keyword evidence="4" id="KW-0479">Metal-binding</keyword>
<dbReference type="RefSeq" id="WP_201781971.1">
    <property type="nucleotide sequence ID" value="NZ_LGTC01000001.1"/>
</dbReference>
<evidence type="ECO:0000256" key="5">
    <source>
        <dbReference type="ARBA" id="ARBA00023004"/>
    </source>
</evidence>
<evidence type="ECO:0000256" key="1">
    <source>
        <dbReference type="ARBA" id="ARBA00001966"/>
    </source>
</evidence>
<keyword evidence="5" id="KW-0408">Iron</keyword>
<keyword evidence="3" id="KW-0949">S-adenosyl-L-methionine</keyword>
<comment type="cofactor">
    <cofactor evidence="1">
        <name>[4Fe-4S] cluster</name>
        <dbReference type="ChEBI" id="CHEBI:49883"/>
    </cofactor>
</comment>
<keyword evidence="8" id="KW-1185">Reference proteome</keyword>
<evidence type="ECO:0000256" key="4">
    <source>
        <dbReference type="ARBA" id="ARBA00022723"/>
    </source>
</evidence>
<dbReference type="InterPro" id="IPR013785">
    <property type="entry name" value="Aldolase_TIM"/>
</dbReference>
<dbReference type="AlphaFoldDB" id="A0A0L6JRJ9"/>
<dbReference type="Proteomes" id="UP000036923">
    <property type="component" value="Unassembled WGS sequence"/>
</dbReference>
<evidence type="ECO:0000313" key="8">
    <source>
        <dbReference type="Proteomes" id="UP000036923"/>
    </source>
</evidence>
<dbReference type="STRING" id="398512.Bccel_3682"/>
<dbReference type="GO" id="GO:0051539">
    <property type="term" value="F:4 iron, 4 sulfur cluster binding"/>
    <property type="evidence" value="ECO:0007669"/>
    <property type="project" value="UniProtKB-KW"/>
</dbReference>
<reference evidence="8" key="1">
    <citation type="submission" date="2015-07" db="EMBL/GenBank/DDBJ databases">
        <title>Near-Complete Genome Sequence of the Cellulolytic Bacterium Bacteroides (Pseudobacteroides) cellulosolvens ATCC 35603.</title>
        <authorList>
            <person name="Dassa B."/>
            <person name="Utturkar S.M."/>
            <person name="Klingeman D.M."/>
            <person name="Hurt R.A."/>
            <person name="Keller M."/>
            <person name="Xu J."/>
            <person name="Reddy Y.H.K."/>
            <person name="Borovok I."/>
            <person name="Grinberg I.R."/>
            <person name="Lamed R."/>
            <person name="Zhivin O."/>
            <person name="Bayer E.A."/>
            <person name="Brown S.D."/>
        </authorList>
    </citation>
    <scope>NUCLEOTIDE SEQUENCE [LARGE SCALE GENOMIC DNA]</scope>
    <source>
        <strain evidence="8">DSM 2933</strain>
    </source>
</reference>
<protein>
    <submittedName>
        <fullName evidence="7">Radical SAM protein</fullName>
    </submittedName>
</protein>
<evidence type="ECO:0000256" key="2">
    <source>
        <dbReference type="ARBA" id="ARBA00022485"/>
    </source>
</evidence>
<dbReference type="GO" id="GO:0003824">
    <property type="term" value="F:catalytic activity"/>
    <property type="evidence" value="ECO:0007669"/>
    <property type="project" value="InterPro"/>
</dbReference>
<evidence type="ECO:0000313" key="7">
    <source>
        <dbReference type="EMBL" id="KNY28408.1"/>
    </source>
</evidence>
<evidence type="ECO:0000256" key="6">
    <source>
        <dbReference type="ARBA" id="ARBA00023014"/>
    </source>
</evidence>
<dbReference type="SUPFAM" id="SSF102114">
    <property type="entry name" value="Radical SAM enzymes"/>
    <property type="match status" value="1"/>
</dbReference>
<evidence type="ECO:0000256" key="3">
    <source>
        <dbReference type="ARBA" id="ARBA00022691"/>
    </source>
</evidence>
<dbReference type="InterPro" id="IPR058240">
    <property type="entry name" value="rSAM_sf"/>
</dbReference>
<gene>
    <name evidence="7" type="ORF">Bccel_3682</name>
</gene>
<keyword evidence="6" id="KW-0411">Iron-sulfur</keyword>
<dbReference type="PROSITE" id="PS01305">
    <property type="entry name" value="MOAA_NIFB_PQQE"/>
    <property type="match status" value="1"/>
</dbReference>
<dbReference type="InterPro" id="IPR000385">
    <property type="entry name" value="MoaA_NifB_PqqE_Fe-S-bd_CS"/>
</dbReference>
<keyword evidence="2" id="KW-0004">4Fe-4S</keyword>
<dbReference type="EMBL" id="LGTC01000001">
    <property type="protein sequence ID" value="KNY28408.1"/>
    <property type="molecule type" value="Genomic_DNA"/>
</dbReference>
<organism evidence="7 8">
    <name type="scientific">Pseudobacteroides cellulosolvens ATCC 35603 = DSM 2933</name>
    <dbReference type="NCBI Taxonomy" id="398512"/>
    <lineage>
        <taxon>Bacteria</taxon>
        <taxon>Bacillati</taxon>
        <taxon>Bacillota</taxon>
        <taxon>Clostridia</taxon>
        <taxon>Eubacteriales</taxon>
        <taxon>Oscillospiraceae</taxon>
        <taxon>Pseudobacteroides</taxon>
    </lineage>
</organism>
<comment type="caution">
    <text evidence="7">The sequence shown here is derived from an EMBL/GenBank/DDBJ whole genome shotgun (WGS) entry which is preliminary data.</text>
</comment>
<dbReference type="GO" id="GO:0046872">
    <property type="term" value="F:metal ion binding"/>
    <property type="evidence" value="ECO:0007669"/>
    <property type="project" value="UniProtKB-KW"/>
</dbReference>
<sequence>MRDKYNRNIEYLRVSVTRNCNLNCIYCMPQNDSDKEKQPLNLGCKNFLTPSEYNSIISEMAQLGIKK</sequence>
<proteinExistence type="predicted"/>
<dbReference type="Gene3D" id="3.20.20.70">
    <property type="entry name" value="Aldolase class I"/>
    <property type="match status" value="1"/>
</dbReference>
<accession>A0A0L6JRJ9</accession>